<protein>
    <submittedName>
        <fullName evidence="1">Uncharacterized protein</fullName>
    </submittedName>
</protein>
<dbReference type="EMBL" id="BAAASL010000014">
    <property type="protein sequence ID" value="GAA2719754.1"/>
    <property type="molecule type" value="Genomic_DNA"/>
</dbReference>
<accession>A0ABN3TVG9</accession>
<dbReference type="EMBL" id="BAAASL010000014">
    <property type="protein sequence ID" value="GAA2720101.1"/>
    <property type="molecule type" value="Genomic_DNA"/>
</dbReference>
<evidence type="ECO:0000313" key="2">
    <source>
        <dbReference type="EMBL" id="GAA2720101.1"/>
    </source>
</evidence>
<reference evidence="1" key="3">
    <citation type="submission" date="2023-12" db="EMBL/GenBank/DDBJ databases">
        <authorList>
            <person name="Sun Q."/>
            <person name="Inoue M."/>
        </authorList>
    </citation>
    <scope>NUCLEOTIDE SEQUENCE</scope>
    <source>
        <strain evidence="1">JCM 4542</strain>
    </source>
</reference>
<reference evidence="2" key="1">
    <citation type="journal article" date="2014" name="Int. J. Syst. Evol. Microbiol.">
        <title>Complete genome of a new Firmicutes species belonging to the dominant human colonic microbiota ('Ruminococcus bicirculans') reveals two chromosomes and a selective capacity to utilize plant glucans.</title>
        <authorList>
            <consortium name="NISC Comparative Sequencing Program"/>
            <person name="Wegmann U."/>
            <person name="Louis P."/>
            <person name="Goesmann A."/>
            <person name="Henrissat B."/>
            <person name="Duncan S.H."/>
            <person name="Flint H.J."/>
        </authorList>
    </citation>
    <scope>NUCLEOTIDE SEQUENCE</scope>
    <source>
        <strain evidence="2">JCM 4542</strain>
    </source>
</reference>
<evidence type="ECO:0000313" key="3">
    <source>
        <dbReference type="Proteomes" id="UP001500886"/>
    </source>
</evidence>
<reference evidence="1 3" key="2">
    <citation type="journal article" date="2019" name="Int. J. Syst. Evol. Microbiol.">
        <title>The Global Catalogue of Microorganisms (GCM) 10K type strain sequencing project: providing services to taxonomists for standard genome sequencing and annotation.</title>
        <authorList>
            <consortium name="The Broad Institute Genomics Platform"/>
            <consortium name="The Broad Institute Genome Sequencing Center for Infectious Disease"/>
            <person name="Wu L."/>
            <person name="Ma J."/>
        </authorList>
    </citation>
    <scope>NUCLEOTIDE SEQUENCE [LARGE SCALE GENOMIC DNA]</scope>
    <source>
        <strain evidence="1 3">JCM 4542</strain>
    </source>
</reference>
<organism evidence="1 3">
    <name type="scientific">Streptomyces luteosporeus</name>
    <dbReference type="NCBI Taxonomy" id="173856"/>
    <lineage>
        <taxon>Bacteria</taxon>
        <taxon>Bacillati</taxon>
        <taxon>Actinomycetota</taxon>
        <taxon>Actinomycetes</taxon>
        <taxon>Kitasatosporales</taxon>
        <taxon>Streptomycetaceae</taxon>
        <taxon>Streptomyces</taxon>
    </lineage>
</organism>
<evidence type="ECO:0000313" key="1">
    <source>
        <dbReference type="EMBL" id="GAA2719754.1"/>
    </source>
</evidence>
<comment type="caution">
    <text evidence="1">The sequence shown here is derived from an EMBL/GenBank/DDBJ whole genome shotgun (WGS) entry which is preliminary data.</text>
</comment>
<proteinExistence type="predicted"/>
<keyword evidence="3" id="KW-1185">Reference proteome</keyword>
<gene>
    <name evidence="1" type="ORF">GCM10010315_38500</name>
    <name evidence="2" type="ORF">GCM10010315_39720</name>
</gene>
<dbReference type="Proteomes" id="UP001500886">
    <property type="component" value="Unassembled WGS sequence"/>
</dbReference>
<name>A0ABN3TVG9_9ACTN</name>
<sequence length="82" mass="8954">MHRAVRVRAERVCFDPFCIWRHIVRRLTVVLVGITAFFGLLAGPASADDGPFSRMVSVNANAVSADPWHSGAPERNGLVVLP</sequence>